<dbReference type="EMBL" id="CP023004">
    <property type="protein sequence ID" value="AWI10379.1"/>
    <property type="molecule type" value="Genomic_DNA"/>
</dbReference>
<reference evidence="1 2" key="1">
    <citation type="journal article" date="2018" name="Syst. Appl. Microbiol.">
        <title>Ereboglobus luteus gen. nov. sp. nov. from cockroach guts, and new insights into the oxygen relationship of the genera Opitutus and Didymococcus (Verrucomicrobia: Opitutaceae).</title>
        <authorList>
            <person name="Tegtmeier D."/>
            <person name="Belitz A."/>
            <person name="Radek R."/>
            <person name="Heimerl T."/>
            <person name="Brune A."/>
        </authorList>
    </citation>
    <scope>NUCLEOTIDE SEQUENCE [LARGE SCALE GENOMIC DNA]</scope>
    <source>
        <strain evidence="1 2">Ho45</strain>
    </source>
</reference>
<dbReference type="KEGG" id="elut:CKA38_14940"/>
<gene>
    <name evidence="1" type="ORF">CKA38_14940</name>
</gene>
<evidence type="ECO:0000313" key="1">
    <source>
        <dbReference type="EMBL" id="AWI10379.1"/>
    </source>
</evidence>
<name>A0A2U8E615_9BACT</name>
<dbReference type="Proteomes" id="UP000244896">
    <property type="component" value="Chromosome"/>
</dbReference>
<proteinExistence type="predicted"/>
<sequence length="64" mass="7556">MDFWISQMPCFPKNIQRTFSTPIRPICLIKNLIEKSPRANNILFSHAYKKIQKNKIPNQRRAVA</sequence>
<accession>A0A2U8E615</accession>
<keyword evidence="2" id="KW-1185">Reference proteome</keyword>
<organism evidence="1 2">
    <name type="scientific">Ereboglobus luteus</name>
    <dbReference type="NCBI Taxonomy" id="1796921"/>
    <lineage>
        <taxon>Bacteria</taxon>
        <taxon>Pseudomonadati</taxon>
        <taxon>Verrucomicrobiota</taxon>
        <taxon>Opitutia</taxon>
        <taxon>Opitutales</taxon>
        <taxon>Opitutaceae</taxon>
        <taxon>Ereboglobus</taxon>
    </lineage>
</organism>
<protein>
    <submittedName>
        <fullName evidence="1">Uncharacterized protein</fullName>
    </submittedName>
</protein>
<dbReference type="AlphaFoldDB" id="A0A2U8E615"/>
<evidence type="ECO:0000313" key="2">
    <source>
        <dbReference type="Proteomes" id="UP000244896"/>
    </source>
</evidence>